<keyword evidence="2" id="KW-0378">Hydrolase</keyword>
<dbReference type="NCBIfam" id="TIGR00730">
    <property type="entry name" value="Rossman fold protein, TIGR00730 family"/>
    <property type="match status" value="1"/>
</dbReference>
<dbReference type="RefSeq" id="WP_219293408.1">
    <property type="nucleotide sequence ID" value="NZ_RPHB01000010.1"/>
</dbReference>
<dbReference type="InterPro" id="IPR052341">
    <property type="entry name" value="LOG_family_nucleotidases"/>
</dbReference>
<evidence type="ECO:0000256" key="2">
    <source>
        <dbReference type="RuleBase" id="RU363015"/>
    </source>
</evidence>
<dbReference type="AlphaFoldDB" id="A0A951J5E9"/>
<dbReference type="EMBL" id="RPHB01000010">
    <property type="protein sequence ID" value="MBW3469953.1"/>
    <property type="molecule type" value="Genomic_DNA"/>
</dbReference>
<dbReference type="GO" id="GO:0008714">
    <property type="term" value="F:AMP nucleosidase activity"/>
    <property type="evidence" value="ECO:0007669"/>
    <property type="project" value="UniProtKB-EC"/>
</dbReference>
<evidence type="ECO:0000256" key="1">
    <source>
        <dbReference type="ARBA" id="ARBA00000274"/>
    </source>
</evidence>
<proteinExistence type="inferred from homology"/>
<dbReference type="Proteomes" id="UP000727490">
    <property type="component" value="Unassembled WGS sequence"/>
</dbReference>
<dbReference type="PANTHER" id="PTHR43393">
    <property type="entry name" value="CYTOKININ RIBOSIDE 5'-MONOPHOSPHATE PHOSPHORIBOHYDROLASE"/>
    <property type="match status" value="1"/>
</dbReference>
<dbReference type="EC" id="3.2.2.n1" evidence="2"/>
<evidence type="ECO:0000313" key="3">
    <source>
        <dbReference type="EMBL" id="MBW3469953.1"/>
    </source>
</evidence>
<reference evidence="3 4" key="1">
    <citation type="journal article" date="2020" name="Syst. Appl. Microbiol.">
        <title>Arthrospiribacter ruber gen. nov., sp. nov., a novel bacterium isolated from Arthrospira cultures.</title>
        <authorList>
            <person name="Waleron M."/>
            <person name="Misztak A."/>
            <person name="Waleron M.M."/>
            <person name="Furmaniak M."/>
            <person name="Mrozik A."/>
            <person name="Waleron K."/>
        </authorList>
    </citation>
    <scope>NUCLEOTIDE SEQUENCE [LARGE SCALE GENOMIC DNA]</scope>
    <source>
        <strain evidence="3 4">DPMB0001</strain>
    </source>
</reference>
<dbReference type="InterPro" id="IPR031100">
    <property type="entry name" value="LOG_fam"/>
</dbReference>
<protein>
    <recommendedName>
        <fullName evidence="2">Cytokinin riboside 5'-monophosphate phosphoribohydrolase</fullName>
        <ecNumber evidence="2">3.2.2.n1</ecNumber>
    </recommendedName>
</protein>
<dbReference type="Pfam" id="PF03641">
    <property type="entry name" value="Lysine_decarbox"/>
    <property type="match status" value="1"/>
</dbReference>
<sequence>MLKEQPKSFSPLVNPEEEEFFAGPQTRWKELKFVIKVALEFIRGFRILHFIGPCVTVFGSARFEEKDRFYKLAVEVGERVSQMGFAVMTGGGPGIMEAANRGAKNVGGKSVGCNIILPFEQFPNPYLDKWMNFKYFFVRKVLLSKYSYAFVVMPGGFGTLDEFFEALTLIQTKVMRRFPVVLMCSDFHEHLYAYISHLADYGTINKADLELFLLTDSIEEMEAHIRKYAVEGYGLRRREELIPNPMLGEEEQ</sequence>
<dbReference type="GO" id="GO:0009691">
    <property type="term" value="P:cytokinin biosynthetic process"/>
    <property type="evidence" value="ECO:0007669"/>
    <property type="project" value="UniProtKB-UniRule"/>
</dbReference>
<accession>A0A951J5E9</accession>
<comment type="catalytic activity">
    <reaction evidence="1">
        <text>AMP + H2O = D-ribose 5-phosphate + adenine</text>
        <dbReference type="Rhea" id="RHEA:20129"/>
        <dbReference type="ChEBI" id="CHEBI:15377"/>
        <dbReference type="ChEBI" id="CHEBI:16708"/>
        <dbReference type="ChEBI" id="CHEBI:78346"/>
        <dbReference type="ChEBI" id="CHEBI:456215"/>
        <dbReference type="EC" id="3.2.2.4"/>
    </reaction>
</comment>
<keyword evidence="2" id="KW-0203">Cytokinin biosynthesis</keyword>
<keyword evidence="4" id="KW-1185">Reference proteome</keyword>
<comment type="similarity">
    <text evidence="2">Belongs to the LOG family.</text>
</comment>
<comment type="caution">
    <text evidence="3">The sequence shown here is derived from an EMBL/GenBank/DDBJ whole genome shotgun (WGS) entry which is preliminary data.</text>
</comment>
<evidence type="ECO:0000313" key="4">
    <source>
        <dbReference type="Proteomes" id="UP000727490"/>
    </source>
</evidence>
<name>A0A951J5E9_9BACT</name>
<gene>
    <name evidence="3" type="ORF">EGN73_19335</name>
</gene>
<dbReference type="InterPro" id="IPR005269">
    <property type="entry name" value="LOG"/>
</dbReference>
<dbReference type="PANTHER" id="PTHR43393:SF2">
    <property type="entry name" value="CYTOKININ RIBOSIDE 5'-MONOPHOSPHATE PHOSPHORIBOHYDROLASE"/>
    <property type="match status" value="1"/>
</dbReference>
<organism evidence="3 4">
    <name type="scientific">Arthrospiribacter ruber</name>
    <dbReference type="NCBI Taxonomy" id="2487934"/>
    <lineage>
        <taxon>Bacteria</taxon>
        <taxon>Pseudomonadati</taxon>
        <taxon>Bacteroidota</taxon>
        <taxon>Cytophagia</taxon>
        <taxon>Cytophagales</taxon>
        <taxon>Cyclobacteriaceae</taxon>
        <taxon>Arthrospiribacter</taxon>
    </lineage>
</organism>
<dbReference type="GO" id="GO:0005829">
    <property type="term" value="C:cytosol"/>
    <property type="evidence" value="ECO:0007669"/>
    <property type="project" value="TreeGrafter"/>
</dbReference>